<protein>
    <submittedName>
        <fullName evidence="1">2872_t:CDS:1</fullName>
    </submittedName>
</protein>
<dbReference type="OrthoDB" id="10563516at2759"/>
<name>A0A9N9J011_9GLOM</name>
<keyword evidence="2" id="KW-1185">Reference proteome</keyword>
<gene>
    <name evidence="1" type="ORF">RFULGI_LOCUS14095</name>
</gene>
<feature type="non-terminal residue" evidence="1">
    <location>
        <position position="1"/>
    </location>
</feature>
<reference evidence="1" key="1">
    <citation type="submission" date="2021-06" db="EMBL/GenBank/DDBJ databases">
        <authorList>
            <person name="Kallberg Y."/>
            <person name="Tangrot J."/>
            <person name="Rosling A."/>
        </authorList>
    </citation>
    <scope>NUCLEOTIDE SEQUENCE</scope>
    <source>
        <strain evidence="1">IN212</strain>
    </source>
</reference>
<comment type="caution">
    <text evidence="1">The sequence shown here is derived from an EMBL/GenBank/DDBJ whole genome shotgun (WGS) entry which is preliminary data.</text>
</comment>
<accession>A0A9N9J011</accession>
<evidence type="ECO:0000313" key="2">
    <source>
        <dbReference type="Proteomes" id="UP000789396"/>
    </source>
</evidence>
<evidence type="ECO:0000313" key="1">
    <source>
        <dbReference type="EMBL" id="CAG8758064.1"/>
    </source>
</evidence>
<dbReference type="AlphaFoldDB" id="A0A9N9J011"/>
<sequence length="49" mass="5906">SDSDTEINYIKKFKQNINFKLKKTDYEADKNKLKIATIISTIHRRQQYD</sequence>
<proteinExistence type="predicted"/>
<organism evidence="1 2">
    <name type="scientific">Racocetra fulgida</name>
    <dbReference type="NCBI Taxonomy" id="60492"/>
    <lineage>
        <taxon>Eukaryota</taxon>
        <taxon>Fungi</taxon>
        <taxon>Fungi incertae sedis</taxon>
        <taxon>Mucoromycota</taxon>
        <taxon>Glomeromycotina</taxon>
        <taxon>Glomeromycetes</taxon>
        <taxon>Diversisporales</taxon>
        <taxon>Gigasporaceae</taxon>
        <taxon>Racocetra</taxon>
    </lineage>
</organism>
<dbReference type="EMBL" id="CAJVPZ010039730">
    <property type="protein sequence ID" value="CAG8758064.1"/>
    <property type="molecule type" value="Genomic_DNA"/>
</dbReference>
<dbReference type="Proteomes" id="UP000789396">
    <property type="component" value="Unassembled WGS sequence"/>
</dbReference>